<accession>A0A9X1NHU8</accession>
<dbReference type="InterPro" id="IPR000286">
    <property type="entry name" value="HDACs"/>
</dbReference>
<dbReference type="PANTHER" id="PTHR10625:SF31">
    <property type="entry name" value="HISTONE DEACETYLASE DOMAIN-CONTAINING PROTEIN"/>
    <property type="match status" value="1"/>
</dbReference>
<dbReference type="Proteomes" id="UP001138997">
    <property type="component" value="Unassembled WGS sequence"/>
</dbReference>
<gene>
    <name evidence="3" type="ORF">LR394_24415</name>
</gene>
<name>A0A9X1NHU8_9ACTN</name>
<evidence type="ECO:0000256" key="1">
    <source>
        <dbReference type="ARBA" id="ARBA00005947"/>
    </source>
</evidence>
<evidence type="ECO:0000313" key="4">
    <source>
        <dbReference type="Proteomes" id="UP001138997"/>
    </source>
</evidence>
<dbReference type="PANTHER" id="PTHR10625">
    <property type="entry name" value="HISTONE DEACETYLASE HDAC1-RELATED"/>
    <property type="match status" value="1"/>
</dbReference>
<proteinExistence type="inferred from homology"/>
<dbReference type="Pfam" id="PF00850">
    <property type="entry name" value="Hist_deacetyl"/>
    <property type="match status" value="1"/>
</dbReference>
<evidence type="ECO:0000313" key="3">
    <source>
        <dbReference type="EMBL" id="MCD5314056.1"/>
    </source>
</evidence>
<sequence length="366" mass="38162">MTTAYLYHEAFAWHDSGTAAPLLPSDPRAGLQPFQHLDSPDTKRRIHELVVVSGLADHLDRLPSDLASERQVLAVHDEAYLHRLRQASDGSGGDAGDGISPLGRGGFEILLRAAGGAVAVVSAVAEGRARNGYALVRPSGHHALANTGMGMAYLNNVAIAVTEVRARPGIGRVAVLDWDAHHGNGTQAIFAEDPSVLTISLHQDNVFPPGSGSIDERGQGAGLGSAINVPLPAGTGDGGYAYAMERVVVPALHRFGPDLIVVASGLDANAMDPLARQLLSSGGFRSLTKTLMQTAETLCSGRIAMIHEGGYAAGYVPFCGLAILEELASRTTVPDPYLGLVQGFGGQDLQPHQRAAVDRAAAAADL</sequence>
<dbReference type="AlphaFoldDB" id="A0A9X1NHU8"/>
<dbReference type="RefSeq" id="WP_231446269.1">
    <property type="nucleotide sequence ID" value="NZ_JAJOMB010000014.1"/>
</dbReference>
<feature type="domain" description="Histone deacetylase" evidence="2">
    <location>
        <begin position="36"/>
        <end position="317"/>
    </location>
</feature>
<keyword evidence="4" id="KW-1185">Reference proteome</keyword>
<dbReference type="GO" id="GO:0005737">
    <property type="term" value="C:cytoplasm"/>
    <property type="evidence" value="ECO:0007669"/>
    <property type="project" value="TreeGrafter"/>
</dbReference>
<dbReference type="InterPro" id="IPR037138">
    <property type="entry name" value="His_deacetylse_dom_sf"/>
</dbReference>
<evidence type="ECO:0000259" key="2">
    <source>
        <dbReference type="Pfam" id="PF00850"/>
    </source>
</evidence>
<dbReference type="InterPro" id="IPR023801">
    <property type="entry name" value="His_deacetylse_dom"/>
</dbReference>
<protein>
    <submittedName>
        <fullName evidence="3">Class II histone deacetylase</fullName>
    </submittedName>
</protein>
<dbReference type="PRINTS" id="PR01270">
    <property type="entry name" value="HDASUPER"/>
</dbReference>
<organism evidence="3 4">
    <name type="scientific">Kineosporia babensis</name>
    <dbReference type="NCBI Taxonomy" id="499548"/>
    <lineage>
        <taxon>Bacteria</taxon>
        <taxon>Bacillati</taxon>
        <taxon>Actinomycetota</taxon>
        <taxon>Actinomycetes</taxon>
        <taxon>Kineosporiales</taxon>
        <taxon>Kineosporiaceae</taxon>
        <taxon>Kineosporia</taxon>
    </lineage>
</organism>
<dbReference type="GO" id="GO:0004407">
    <property type="term" value="F:histone deacetylase activity"/>
    <property type="evidence" value="ECO:0007669"/>
    <property type="project" value="TreeGrafter"/>
</dbReference>
<comment type="caution">
    <text evidence="3">The sequence shown here is derived from an EMBL/GenBank/DDBJ whole genome shotgun (WGS) entry which is preliminary data.</text>
</comment>
<dbReference type="Gene3D" id="3.40.800.20">
    <property type="entry name" value="Histone deacetylase domain"/>
    <property type="match status" value="1"/>
</dbReference>
<dbReference type="EMBL" id="JAJOMB010000014">
    <property type="protein sequence ID" value="MCD5314056.1"/>
    <property type="molecule type" value="Genomic_DNA"/>
</dbReference>
<dbReference type="InterPro" id="IPR023696">
    <property type="entry name" value="Ureohydrolase_dom_sf"/>
</dbReference>
<comment type="similarity">
    <text evidence="1">Belongs to the histone deacetylase family.</text>
</comment>
<reference evidence="3" key="1">
    <citation type="submission" date="2021-11" db="EMBL/GenBank/DDBJ databases">
        <title>Streptomyces corallinus and Kineosporia corallina sp. nov., two new coral-derived marine actinobacteria.</title>
        <authorList>
            <person name="Buangrab K."/>
            <person name="Sutthacheep M."/>
            <person name="Yeemin T."/>
            <person name="Harunari E."/>
            <person name="Igarashi Y."/>
            <person name="Sripreechasak P."/>
            <person name="Kanchanasin P."/>
            <person name="Tanasupawat S."/>
            <person name="Phongsopitanun W."/>
        </authorList>
    </citation>
    <scope>NUCLEOTIDE SEQUENCE</scope>
    <source>
        <strain evidence="3">JCM 31032</strain>
    </source>
</reference>
<dbReference type="CDD" id="cd09996">
    <property type="entry name" value="HDAC_classII_1"/>
    <property type="match status" value="1"/>
</dbReference>
<dbReference type="GO" id="GO:0040029">
    <property type="term" value="P:epigenetic regulation of gene expression"/>
    <property type="evidence" value="ECO:0007669"/>
    <property type="project" value="TreeGrafter"/>
</dbReference>
<dbReference type="SUPFAM" id="SSF52768">
    <property type="entry name" value="Arginase/deacetylase"/>
    <property type="match status" value="1"/>
</dbReference>